<keyword evidence="2" id="KW-1185">Reference proteome</keyword>
<sequence length="410" mass="43229">MDYPKSVPGVGLKNGKFTDGNPLVGEVASLDPASWANGVTDEILSVISDGGLTPNETISTQLRDALRAKYADLTRTGTAGGISFRNKLINGNFDFWQRGTSLSAASGMRYLADRWFNDATGSTVAPSQQAFTLGQVAVPNEPVSYFRSVVASSAGAANYANLIQRIEGVRTLAGKTATLTFWAKADTSKSIAVEVAQNFGSTGSAQVNGIGAQLVALTTGWQKFTLQISIPSIAGKLVSGGNDFLQLLFWFDAGSVFASRASNLGQQSGTFDISQVQLEEGVIATPFEQRSPQIELALCQRFYEKSYNIASIPSELTRSGAAVFMAPSSGASNVSYFALYKITKRGNAAVAIYNSDAANSFVRNTTLSADCTYTALGNNGHTGFSVNASTPTASVAGSVLQFQWAADAEL</sequence>
<proteinExistence type="predicted"/>
<evidence type="ECO:0000313" key="1">
    <source>
        <dbReference type="EMBL" id="MBM3115002.1"/>
    </source>
</evidence>
<name>A0ABS2BHB1_9NEIS</name>
<evidence type="ECO:0008006" key="3">
    <source>
        <dbReference type="Google" id="ProtNLM"/>
    </source>
</evidence>
<dbReference type="EMBL" id="JAESND010000001">
    <property type="protein sequence ID" value="MBM3115002.1"/>
    <property type="molecule type" value="Genomic_DNA"/>
</dbReference>
<dbReference type="SUPFAM" id="SSF49785">
    <property type="entry name" value="Galactose-binding domain-like"/>
    <property type="match status" value="1"/>
</dbReference>
<dbReference type="InterPro" id="IPR008979">
    <property type="entry name" value="Galactose-bd-like_sf"/>
</dbReference>
<organism evidence="1 2">
    <name type="scientific">Jeongeupia naejangsanensis</name>
    <dbReference type="NCBI Taxonomy" id="613195"/>
    <lineage>
        <taxon>Bacteria</taxon>
        <taxon>Pseudomonadati</taxon>
        <taxon>Pseudomonadota</taxon>
        <taxon>Betaproteobacteria</taxon>
        <taxon>Neisseriales</taxon>
        <taxon>Chitinibacteraceae</taxon>
        <taxon>Jeongeupia</taxon>
    </lineage>
</organism>
<reference evidence="1 2" key="1">
    <citation type="submission" date="2021-01" db="EMBL/GenBank/DDBJ databases">
        <title>Draft Genome Sequence and Polyhydroxyalkanoate Biosynthetic Potential of Jeongeupia naejangsanensis Type Strain DSM 24253.</title>
        <authorList>
            <person name="Turrini P."/>
            <person name="Artuso I."/>
            <person name="Lugli G.A."/>
            <person name="Frangipani E."/>
            <person name="Ventura M."/>
            <person name="Visca P."/>
        </authorList>
    </citation>
    <scope>NUCLEOTIDE SEQUENCE [LARGE SCALE GENOMIC DNA]</scope>
    <source>
        <strain evidence="1 2">DSM 24253</strain>
    </source>
</reference>
<gene>
    <name evidence="1" type="ORF">JMJ54_04095</name>
</gene>
<dbReference type="Gene3D" id="2.60.120.260">
    <property type="entry name" value="Galactose-binding domain-like"/>
    <property type="match status" value="1"/>
</dbReference>
<dbReference type="RefSeq" id="WP_203536655.1">
    <property type="nucleotide sequence ID" value="NZ_JAESND010000001.1"/>
</dbReference>
<comment type="caution">
    <text evidence="1">The sequence shown here is derived from an EMBL/GenBank/DDBJ whole genome shotgun (WGS) entry which is preliminary data.</text>
</comment>
<accession>A0ABS2BHB1</accession>
<evidence type="ECO:0000313" key="2">
    <source>
        <dbReference type="Proteomes" id="UP000809431"/>
    </source>
</evidence>
<dbReference type="Proteomes" id="UP000809431">
    <property type="component" value="Unassembled WGS sequence"/>
</dbReference>
<protein>
    <recommendedName>
        <fullName evidence="3">Carbohydrate-binding protein CenC</fullName>
    </recommendedName>
</protein>